<dbReference type="InterPro" id="IPR039424">
    <property type="entry name" value="SBP_5"/>
</dbReference>
<evidence type="ECO:0000313" key="4">
    <source>
        <dbReference type="Proteomes" id="UP001183246"/>
    </source>
</evidence>
<accession>A0ABU2MVN7</accession>
<dbReference type="Proteomes" id="UP001183246">
    <property type="component" value="Unassembled WGS sequence"/>
</dbReference>
<comment type="caution">
    <text evidence="3">The sequence shown here is derived from an EMBL/GenBank/DDBJ whole genome shotgun (WGS) entry which is preliminary data.</text>
</comment>
<evidence type="ECO:0000313" key="3">
    <source>
        <dbReference type="EMBL" id="MDT0345708.1"/>
    </source>
</evidence>
<reference evidence="4" key="1">
    <citation type="submission" date="2023-07" db="EMBL/GenBank/DDBJ databases">
        <title>30 novel species of actinomycetes from the DSMZ collection.</title>
        <authorList>
            <person name="Nouioui I."/>
        </authorList>
    </citation>
    <scope>NUCLEOTIDE SEQUENCE [LARGE SCALE GENOMIC DNA]</scope>
    <source>
        <strain evidence="4">DSM 44938</strain>
    </source>
</reference>
<name>A0ABU2MVN7_9ACTN</name>
<dbReference type="InterPro" id="IPR006311">
    <property type="entry name" value="TAT_signal"/>
</dbReference>
<feature type="domain" description="Solute-binding protein family 5" evidence="2">
    <location>
        <begin position="95"/>
        <end position="411"/>
    </location>
</feature>
<protein>
    <submittedName>
        <fullName evidence="3">ABC transporter substrate-binding protein</fullName>
    </submittedName>
</protein>
<gene>
    <name evidence="3" type="ORF">RM590_24390</name>
</gene>
<dbReference type="SUPFAM" id="SSF53850">
    <property type="entry name" value="Periplasmic binding protein-like II"/>
    <property type="match status" value="1"/>
</dbReference>
<dbReference type="Pfam" id="PF00496">
    <property type="entry name" value="SBP_bac_5"/>
    <property type="match status" value="1"/>
</dbReference>
<dbReference type="RefSeq" id="WP_311706840.1">
    <property type="nucleotide sequence ID" value="NZ_JAVREL010000015.1"/>
</dbReference>
<dbReference type="InterPro" id="IPR030678">
    <property type="entry name" value="Peptide/Ni-bd"/>
</dbReference>
<dbReference type="PIRSF" id="PIRSF002741">
    <property type="entry name" value="MppA"/>
    <property type="match status" value="1"/>
</dbReference>
<dbReference type="Gene3D" id="3.10.105.10">
    <property type="entry name" value="Dipeptide-binding Protein, Domain 3"/>
    <property type="match status" value="1"/>
</dbReference>
<feature type="signal peptide" evidence="1">
    <location>
        <begin position="1"/>
        <end position="26"/>
    </location>
</feature>
<organism evidence="3 4">
    <name type="scientific">Streptomyces litchfieldiae</name>
    <dbReference type="NCBI Taxonomy" id="3075543"/>
    <lineage>
        <taxon>Bacteria</taxon>
        <taxon>Bacillati</taxon>
        <taxon>Actinomycetota</taxon>
        <taxon>Actinomycetes</taxon>
        <taxon>Kitasatosporales</taxon>
        <taxon>Streptomycetaceae</taxon>
        <taxon>Streptomyces</taxon>
    </lineage>
</organism>
<evidence type="ECO:0000259" key="2">
    <source>
        <dbReference type="Pfam" id="PF00496"/>
    </source>
</evidence>
<dbReference type="EMBL" id="JAVREL010000015">
    <property type="protein sequence ID" value="MDT0345708.1"/>
    <property type="molecule type" value="Genomic_DNA"/>
</dbReference>
<keyword evidence="4" id="KW-1185">Reference proteome</keyword>
<dbReference type="Gene3D" id="3.40.190.10">
    <property type="entry name" value="Periplasmic binding protein-like II"/>
    <property type="match status" value="1"/>
</dbReference>
<dbReference type="InterPro" id="IPR000914">
    <property type="entry name" value="SBP_5_dom"/>
</dbReference>
<evidence type="ECO:0000256" key="1">
    <source>
        <dbReference type="SAM" id="SignalP"/>
    </source>
</evidence>
<dbReference type="PANTHER" id="PTHR30290:SF65">
    <property type="entry name" value="MONOACYL PHOSPHATIDYLINOSITOL TETRAMANNOSIDE-BINDING PROTEIN LPQW-RELATED"/>
    <property type="match status" value="1"/>
</dbReference>
<dbReference type="PROSITE" id="PS51257">
    <property type="entry name" value="PROKAR_LIPOPROTEIN"/>
    <property type="match status" value="1"/>
</dbReference>
<proteinExistence type="predicted"/>
<sequence>MSWTRRDVLRLTGMTAGAVAGWSLLAACGSSSDGSAGPVEGAGTAAPRRGGTVRLAFAGGGAGESLDPFAAYSPADLVRGLVLFDRLFNVLDGAPSPALAVSAEPAADAMSFTLTLRQNVTWHDGSPLTAADVAYSLAYLTGPGRTFASELPAYLDIERVSADGELTLTVPTLRPVGDPATLLAGAAMTVIKEGTTSFSPGEVLGTGAFRVTAFEAGREARLTRYEDYWGGPAPADELVIVSVDEAQARVNAAQGGQVDYASDIPYTAARTGAGAAGLEVRDAGAGHRHGYGFVLNTTRELMADPRVRMALRLGVDRQALVDTVFLGYGTPGNDLFGHGAQYFADGIPALERDTDRARALLAEAGADGARLTIRSGDYEVGLNASTELFVEQLRELGLDARAQIVSSTEYFDPEGIAAADALAFTLGPFLLHVIYNRSAAFPSLAFEDEELEQALADAAAATREGERARAWRAAQEVMADRGNWVVWGLGDVLSLAREDLTGVEVRESPKYPYVGEAGFTA</sequence>
<dbReference type="PROSITE" id="PS51318">
    <property type="entry name" value="TAT"/>
    <property type="match status" value="1"/>
</dbReference>
<feature type="chain" id="PRO_5047375770" evidence="1">
    <location>
        <begin position="27"/>
        <end position="521"/>
    </location>
</feature>
<dbReference type="PANTHER" id="PTHR30290">
    <property type="entry name" value="PERIPLASMIC BINDING COMPONENT OF ABC TRANSPORTER"/>
    <property type="match status" value="1"/>
</dbReference>
<keyword evidence="1" id="KW-0732">Signal</keyword>